<dbReference type="OrthoDB" id="429143at2759"/>
<dbReference type="GO" id="GO:0006357">
    <property type="term" value="P:regulation of transcription by RNA polymerase II"/>
    <property type="evidence" value="ECO:0007669"/>
    <property type="project" value="TreeGrafter"/>
</dbReference>
<evidence type="ECO:0000259" key="1">
    <source>
        <dbReference type="Pfam" id="PF23209"/>
    </source>
</evidence>
<dbReference type="GO" id="GO:0005634">
    <property type="term" value="C:nucleus"/>
    <property type="evidence" value="ECO:0007669"/>
    <property type="project" value="TreeGrafter"/>
</dbReference>
<dbReference type="EMBL" id="DF973660">
    <property type="protein sequence ID" value="GAU37185.1"/>
    <property type="molecule type" value="Genomic_DNA"/>
</dbReference>
<gene>
    <name evidence="2" type="ORF">TSUD_30500</name>
</gene>
<feature type="non-terminal residue" evidence="2">
    <location>
        <position position="1"/>
    </location>
</feature>
<name>A0A2Z6NMR9_TRISU</name>
<feature type="non-terminal residue" evidence="2">
    <location>
        <position position="92"/>
    </location>
</feature>
<feature type="domain" description="Increased DNA methylation 1 C-terminal" evidence="1">
    <location>
        <begin position="2"/>
        <end position="56"/>
    </location>
</feature>
<dbReference type="InterPro" id="IPR056511">
    <property type="entry name" value="IDM1_C"/>
</dbReference>
<organism evidence="2 3">
    <name type="scientific">Trifolium subterraneum</name>
    <name type="common">Subterranean clover</name>
    <dbReference type="NCBI Taxonomy" id="3900"/>
    <lineage>
        <taxon>Eukaryota</taxon>
        <taxon>Viridiplantae</taxon>
        <taxon>Streptophyta</taxon>
        <taxon>Embryophyta</taxon>
        <taxon>Tracheophyta</taxon>
        <taxon>Spermatophyta</taxon>
        <taxon>Magnoliopsida</taxon>
        <taxon>eudicotyledons</taxon>
        <taxon>Gunneridae</taxon>
        <taxon>Pentapetalae</taxon>
        <taxon>rosids</taxon>
        <taxon>fabids</taxon>
        <taxon>Fabales</taxon>
        <taxon>Fabaceae</taxon>
        <taxon>Papilionoideae</taxon>
        <taxon>50 kb inversion clade</taxon>
        <taxon>NPAAA clade</taxon>
        <taxon>Hologalegina</taxon>
        <taxon>IRL clade</taxon>
        <taxon>Trifolieae</taxon>
        <taxon>Trifolium</taxon>
    </lineage>
</organism>
<reference evidence="3" key="1">
    <citation type="journal article" date="2017" name="Front. Plant Sci.">
        <title>Climate Clever Clovers: New Paradigm to Reduce the Environmental Footprint of Ruminants by Breeding Low Methanogenic Forages Utilizing Haplotype Variation.</title>
        <authorList>
            <person name="Kaur P."/>
            <person name="Appels R."/>
            <person name="Bayer P.E."/>
            <person name="Keeble-Gagnere G."/>
            <person name="Wang J."/>
            <person name="Hirakawa H."/>
            <person name="Shirasawa K."/>
            <person name="Vercoe P."/>
            <person name="Stefanova K."/>
            <person name="Durmic Z."/>
            <person name="Nichols P."/>
            <person name="Revell C."/>
            <person name="Isobe S.N."/>
            <person name="Edwards D."/>
            <person name="Erskine W."/>
        </authorList>
    </citation>
    <scope>NUCLEOTIDE SEQUENCE [LARGE SCALE GENOMIC DNA]</scope>
    <source>
        <strain evidence="3">cv. Daliak</strain>
    </source>
</reference>
<dbReference type="InterPro" id="IPR042163">
    <property type="entry name" value="PHF12"/>
</dbReference>
<dbReference type="Pfam" id="PF23209">
    <property type="entry name" value="IDM1_C"/>
    <property type="match status" value="1"/>
</dbReference>
<dbReference type="PANTHER" id="PTHR46309:SF1">
    <property type="entry name" value="PHD FINGER PROTEIN 12"/>
    <property type="match status" value="1"/>
</dbReference>
<evidence type="ECO:0000313" key="2">
    <source>
        <dbReference type="EMBL" id="GAU37185.1"/>
    </source>
</evidence>
<accession>A0A2Z6NMR9</accession>
<dbReference type="PANTHER" id="PTHR46309">
    <property type="entry name" value="PHD FINGER PROTEIN 12"/>
    <property type="match status" value="1"/>
</dbReference>
<protein>
    <recommendedName>
        <fullName evidence="1">Increased DNA methylation 1 C-terminal domain-containing protein</fullName>
    </recommendedName>
</protein>
<keyword evidence="3" id="KW-1185">Reference proteome</keyword>
<dbReference type="GO" id="GO:0003714">
    <property type="term" value="F:transcription corepressor activity"/>
    <property type="evidence" value="ECO:0007669"/>
    <property type="project" value="InterPro"/>
</dbReference>
<sequence length="92" mass="10390">ALSSLHVELLVIPAISELRETWTSVFGFEPLEQTSKEITKNMNLLVFPHVDMLQKKISKHEIANEDLIATEVSNHKNLTTFKVAKRDGEDSS</sequence>
<dbReference type="Proteomes" id="UP000242715">
    <property type="component" value="Unassembled WGS sequence"/>
</dbReference>
<dbReference type="AlphaFoldDB" id="A0A2Z6NMR9"/>
<proteinExistence type="predicted"/>
<evidence type="ECO:0000313" key="3">
    <source>
        <dbReference type="Proteomes" id="UP000242715"/>
    </source>
</evidence>